<dbReference type="Gene3D" id="3.30.70.20">
    <property type="match status" value="1"/>
</dbReference>
<dbReference type="InterPro" id="IPR051269">
    <property type="entry name" value="Fe-S_cluster_ET"/>
</dbReference>
<evidence type="ECO:0000256" key="4">
    <source>
        <dbReference type="ARBA" id="ARBA00022982"/>
    </source>
</evidence>
<keyword evidence="6" id="KW-0411">Iron-sulfur</keyword>
<dbReference type="EMBL" id="CP000479">
    <property type="protein sequence ID" value="ABK67964.1"/>
    <property type="molecule type" value="Genomic_DNA"/>
</dbReference>
<evidence type="ECO:0000256" key="3">
    <source>
        <dbReference type="ARBA" id="ARBA00022723"/>
    </source>
</evidence>
<evidence type="ECO:0008006" key="10">
    <source>
        <dbReference type="Google" id="ProtNLM"/>
    </source>
</evidence>
<evidence type="ECO:0000256" key="5">
    <source>
        <dbReference type="ARBA" id="ARBA00023004"/>
    </source>
</evidence>
<dbReference type="GO" id="GO:0051538">
    <property type="term" value="F:3 iron, 4 sulfur cluster binding"/>
    <property type="evidence" value="ECO:0007669"/>
    <property type="project" value="UniProtKB-KW"/>
</dbReference>
<evidence type="ECO:0000256" key="2">
    <source>
        <dbReference type="ARBA" id="ARBA00022448"/>
    </source>
</evidence>
<comment type="cofactor">
    <cofactor evidence="1">
        <name>[3Fe-4S] cluster</name>
        <dbReference type="ChEBI" id="CHEBI:21137"/>
    </cofactor>
</comment>
<dbReference type="AlphaFoldDB" id="A0A0H3A1S2"/>
<reference evidence="8 9" key="1">
    <citation type="submission" date="2006-10" db="EMBL/GenBank/DDBJ databases">
        <authorList>
            <person name="Fleischmann R.D."/>
            <person name="Dodson R.J."/>
            <person name="Haft D.H."/>
            <person name="Merkel J.S."/>
            <person name="Nelson W.C."/>
            <person name="Fraser C.M."/>
        </authorList>
    </citation>
    <scope>NUCLEOTIDE SEQUENCE [LARGE SCALE GENOMIC DNA]</scope>
    <source>
        <strain evidence="8 9">104</strain>
    </source>
</reference>
<dbReference type="SUPFAM" id="SSF54862">
    <property type="entry name" value="4Fe-4S ferredoxins"/>
    <property type="match status" value="1"/>
</dbReference>
<organism evidence="8 9">
    <name type="scientific">Mycobacterium avium (strain 104)</name>
    <dbReference type="NCBI Taxonomy" id="243243"/>
    <lineage>
        <taxon>Bacteria</taxon>
        <taxon>Bacillati</taxon>
        <taxon>Actinomycetota</taxon>
        <taxon>Actinomycetes</taxon>
        <taxon>Mycobacteriales</taxon>
        <taxon>Mycobacteriaceae</taxon>
        <taxon>Mycobacterium</taxon>
        <taxon>Mycobacterium avium complex (MAC)</taxon>
    </lineage>
</organism>
<dbReference type="KEGG" id="mav:MAV_0848"/>
<dbReference type="RefSeq" id="WP_003873074.1">
    <property type="nucleotide sequence ID" value="NC_008595.1"/>
</dbReference>
<dbReference type="GeneID" id="75268637"/>
<accession>A0A0H3A1S2</accession>
<evidence type="ECO:0000256" key="6">
    <source>
        <dbReference type="ARBA" id="ARBA00023014"/>
    </source>
</evidence>
<dbReference type="HOGENOM" id="CLU_139698_6_2_11"/>
<evidence type="ECO:0000313" key="9">
    <source>
        <dbReference type="Proteomes" id="UP000001574"/>
    </source>
</evidence>
<keyword evidence="7" id="KW-0003">3Fe-4S</keyword>
<keyword evidence="3" id="KW-0479">Metal-binding</keyword>
<sequence length="72" mass="7789">MRVRVDPRLCEAHALCVEIAPEVFRLDDDTASCADDPAESLRHSVQAAVAACPRQAISVLTEQPPYAPDEGN</sequence>
<dbReference type="GO" id="GO:0046872">
    <property type="term" value="F:metal ion binding"/>
    <property type="evidence" value="ECO:0007669"/>
    <property type="project" value="UniProtKB-KW"/>
</dbReference>
<gene>
    <name evidence="8" type="ordered locus">MAV_0848</name>
</gene>
<dbReference type="Proteomes" id="UP000001574">
    <property type="component" value="Chromosome"/>
</dbReference>
<dbReference type="Pfam" id="PF13370">
    <property type="entry name" value="Fer4_13"/>
    <property type="match status" value="1"/>
</dbReference>
<keyword evidence="5" id="KW-0408">Iron</keyword>
<dbReference type="PANTHER" id="PTHR36923">
    <property type="entry name" value="FERREDOXIN"/>
    <property type="match status" value="1"/>
</dbReference>
<name>A0A0H3A1S2_MYCA1</name>
<keyword evidence="4" id="KW-0249">Electron transport</keyword>
<protein>
    <recommendedName>
        <fullName evidence="10">Ferredoxin</fullName>
    </recommendedName>
</protein>
<evidence type="ECO:0000313" key="8">
    <source>
        <dbReference type="EMBL" id="ABK67964.1"/>
    </source>
</evidence>
<dbReference type="PANTHER" id="PTHR36923:SF3">
    <property type="entry name" value="FERREDOXIN"/>
    <property type="match status" value="1"/>
</dbReference>
<evidence type="ECO:0000256" key="1">
    <source>
        <dbReference type="ARBA" id="ARBA00001927"/>
    </source>
</evidence>
<proteinExistence type="predicted"/>
<keyword evidence="2" id="KW-0813">Transport</keyword>
<evidence type="ECO:0000256" key="7">
    <source>
        <dbReference type="ARBA" id="ARBA00023291"/>
    </source>
</evidence>